<dbReference type="AlphaFoldDB" id="M8D4D6"/>
<dbReference type="EnsemblPlants" id="EMT31186">
    <property type="protein sequence ID" value="EMT31186"/>
    <property type="gene ID" value="F775_24492"/>
</dbReference>
<protein>
    <submittedName>
        <fullName evidence="2">Uncharacterized protein</fullName>
    </submittedName>
</protein>
<feature type="compositionally biased region" description="Gly residues" evidence="1">
    <location>
        <begin position="47"/>
        <end position="70"/>
    </location>
</feature>
<feature type="compositionally biased region" description="Gly residues" evidence="1">
    <location>
        <begin position="24"/>
        <end position="40"/>
    </location>
</feature>
<reference evidence="2" key="1">
    <citation type="submission" date="2015-06" db="UniProtKB">
        <authorList>
            <consortium name="EnsemblPlants"/>
        </authorList>
    </citation>
    <scope>IDENTIFICATION</scope>
</reference>
<proteinExistence type="predicted"/>
<accession>M8D4D6</accession>
<name>M8D4D6_AEGTA</name>
<feature type="region of interest" description="Disordered" evidence="1">
    <location>
        <begin position="21"/>
        <end position="96"/>
    </location>
</feature>
<organism evidence="2">
    <name type="scientific">Aegilops tauschii</name>
    <name type="common">Tausch's goatgrass</name>
    <name type="synonym">Aegilops squarrosa</name>
    <dbReference type="NCBI Taxonomy" id="37682"/>
    <lineage>
        <taxon>Eukaryota</taxon>
        <taxon>Viridiplantae</taxon>
        <taxon>Streptophyta</taxon>
        <taxon>Embryophyta</taxon>
        <taxon>Tracheophyta</taxon>
        <taxon>Spermatophyta</taxon>
        <taxon>Magnoliopsida</taxon>
        <taxon>Liliopsida</taxon>
        <taxon>Poales</taxon>
        <taxon>Poaceae</taxon>
        <taxon>BOP clade</taxon>
        <taxon>Pooideae</taxon>
        <taxon>Triticodae</taxon>
        <taxon>Triticeae</taxon>
        <taxon>Triticinae</taxon>
        <taxon>Aegilops</taxon>
    </lineage>
</organism>
<sequence length="119" mass="11652">METLDPCVLALDLATEAVDATSGGHMGGGLLTEGEPGGGVDGDRGGGVRAAVGRAGGGPVGAAGAGGRGGQASPVAGRATRAVGRRQARLGTPGRCLRPLQRGLRRVRRLLPGCSTENS</sequence>
<evidence type="ECO:0000256" key="1">
    <source>
        <dbReference type="SAM" id="MobiDB-lite"/>
    </source>
</evidence>
<evidence type="ECO:0000313" key="2">
    <source>
        <dbReference type="EnsemblPlants" id="EMT31186"/>
    </source>
</evidence>